<dbReference type="RefSeq" id="WP_344623747.1">
    <property type="nucleotide sequence ID" value="NZ_BAAALD010000020.1"/>
</dbReference>
<feature type="region of interest" description="Disordered" evidence="5">
    <location>
        <begin position="1"/>
        <end position="22"/>
    </location>
</feature>
<dbReference type="Pfam" id="PF00440">
    <property type="entry name" value="TetR_N"/>
    <property type="match status" value="1"/>
</dbReference>
<proteinExistence type="predicted"/>
<dbReference type="InterPro" id="IPR009057">
    <property type="entry name" value="Homeodomain-like_sf"/>
</dbReference>
<evidence type="ECO:0000256" key="5">
    <source>
        <dbReference type="SAM" id="MobiDB-lite"/>
    </source>
</evidence>
<dbReference type="Gene3D" id="1.10.357.10">
    <property type="entry name" value="Tetracycline Repressor, domain 2"/>
    <property type="match status" value="1"/>
</dbReference>
<dbReference type="SUPFAM" id="SSF46689">
    <property type="entry name" value="Homeodomain-like"/>
    <property type="match status" value="1"/>
</dbReference>
<reference evidence="7 8" key="1">
    <citation type="journal article" date="2019" name="Int. J. Syst. Evol. Microbiol.">
        <title>The Global Catalogue of Microorganisms (GCM) 10K type strain sequencing project: providing services to taxonomists for standard genome sequencing and annotation.</title>
        <authorList>
            <consortium name="The Broad Institute Genomics Platform"/>
            <consortium name="The Broad Institute Genome Sequencing Center for Infectious Disease"/>
            <person name="Wu L."/>
            <person name="Ma J."/>
        </authorList>
    </citation>
    <scope>NUCLEOTIDE SEQUENCE [LARGE SCALE GENOMIC DNA]</scope>
    <source>
        <strain evidence="7 8">JCM 13002</strain>
    </source>
</reference>
<dbReference type="InterPro" id="IPR050109">
    <property type="entry name" value="HTH-type_TetR-like_transc_reg"/>
</dbReference>
<sequence>MRRPSDAPTAVTSRRARNKERARERVYTSAKTLFGRKGYADTSVAEIAEHADIARGTFFNYFPRKDALISVWAEERRTELMRRLSPQLQRGSGVVADLRACLAVLGALNEEEPELSVAMLTAWVQAGRPLEEESYLGAIFADIVEAGRTRGEVPAAADAGRVGELVRDLYLGTLYRWSREDPADRRRHSLGAELQQALDLLIHGIAAPPGPNPPR</sequence>
<evidence type="ECO:0000259" key="6">
    <source>
        <dbReference type="PROSITE" id="PS50977"/>
    </source>
</evidence>
<dbReference type="PANTHER" id="PTHR30055:SF234">
    <property type="entry name" value="HTH-TYPE TRANSCRIPTIONAL REGULATOR BETI"/>
    <property type="match status" value="1"/>
</dbReference>
<dbReference type="InterPro" id="IPR036271">
    <property type="entry name" value="Tet_transcr_reg_TetR-rel_C_sf"/>
</dbReference>
<evidence type="ECO:0000256" key="2">
    <source>
        <dbReference type="ARBA" id="ARBA00023125"/>
    </source>
</evidence>
<comment type="caution">
    <text evidence="7">The sequence shown here is derived from an EMBL/GenBank/DDBJ whole genome shotgun (WGS) entry which is preliminary data.</text>
</comment>
<feature type="DNA-binding region" description="H-T-H motif" evidence="4">
    <location>
        <begin position="43"/>
        <end position="62"/>
    </location>
</feature>
<evidence type="ECO:0000256" key="3">
    <source>
        <dbReference type="ARBA" id="ARBA00023163"/>
    </source>
</evidence>
<evidence type="ECO:0000313" key="8">
    <source>
        <dbReference type="Proteomes" id="UP001499987"/>
    </source>
</evidence>
<dbReference type="SUPFAM" id="SSF48498">
    <property type="entry name" value="Tetracyclin repressor-like, C-terminal domain"/>
    <property type="match status" value="1"/>
</dbReference>
<dbReference type="InterPro" id="IPR001647">
    <property type="entry name" value="HTH_TetR"/>
</dbReference>
<evidence type="ECO:0000256" key="4">
    <source>
        <dbReference type="PROSITE-ProRule" id="PRU00335"/>
    </source>
</evidence>
<dbReference type="PRINTS" id="PR00455">
    <property type="entry name" value="HTHTETR"/>
</dbReference>
<accession>A0ABN1TH93</accession>
<evidence type="ECO:0000313" key="7">
    <source>
        <dbReference type="EMBL" id="GAA1082093.1"/>
    </source>
</evidence>
<gene>
    <name evidence="7" type="primary">fadR_1</name>
    <name evidence="7" type="ORF">GCM10009663_26260</name>
</gene>
<keyword evidence="2 4" id="KW-0238">DNA-binding</keyword>
<evidence type="ECO:0000256" key="1">
    <source>
        <dbReference type="ARBA" id="ARBA00023015"/>
    </source>
</evidence>
<dbReference type="Proteomes" id="UP001499987">
    <property type="component" value="Unassembled WGS sequence"/>
</dbReference>
<protein>
    <submittedName>
        <fullName evidence="7">TetR family transcriptional regulator FadR</fullName>
    </submittedName>
</protein>
<dbReference type="PANTHER" id="PTHR30055">
    <property type="entry name" value="HTH-TYPE TRANSCRIPTIONAL REGULATOR RUTR"/>
    <property type="match status" value="1"/>
</dbReference>
<dbReference type="EMBL" id="BAAALD010000020">
    <property type="protein sequence ID" value="GAA1082093.1"/>
    <property type="molecule type" value="Genomic_DNA"/>
</dbReference>
<keyword evidence="8" id="KW-1185">Reference proteome</keyword>
<organism evidence="7 8">
    <name type="scientific">Kitasatospora arboriphila</name>
    <dbReference type="NCBI Taxonomy" id="258052"/>
    <lineage>
        <taxon>Bacteria</taxon>
        <taxon>Bacillati</taxon>
        <taxon>Actinomycetota</taxon>
        <taxon>Actinomycetes</taxon>
        <taxon>Kitasatosporales</taxon>
        <taxon>Streptomycetaceae</taxon>
        <taxon>Kitasatospora</taxon>
    </lineage>
</organism>
<dbReference type="PROSITE" id="PS50977">
    <property type="entry name" value="HTH_TETR_2"/>
    <property type="match status" value="1"/>
</dbReference>
<feature type="domain" description="HTH tetR-type" evidence="6">
    <location>
        <begin position="20"/>
        <end position="80"/>
    </location>
</feature>
<keyword evidence="1" id="KW-0805">Transcription regulation</keyword>
<name>A0ABN1TH93_9ACTN</name>
<keyword evidence="3" id="KW-0804">Transcription</keyword>